<accession>A0A0B1T668</accession>
<evidence type="ECO:0000256" key="2">
    <source>
        <dbReference type="ARBA" id="ARBA00022448"/>
    </source>
</evidence>
<dbReference type="GO" id="GO:0005765">
    <property type="term" value="C:lysosomal membrane"/>
    <property type="evidence" value="ECO:0007669"/>
    <property type="project" value="TreeGrafter"/>
</dbReference>
<evidence type="ECO:0000256" key="4">
    <source>
        <dbReference type="ARBA" id="ARBA00022989"/>
    </source>
</evidence>
<evidence type="ECO:0000256" key="3">
    <source>
        <dbReference type="ARBA" id="ARBA00022692"/>
    </source>
</evidence>
<evidence type="ECO:0000256" key="5">
    <source>
        <dbReference type="ARBA" id="ARBA00023136"/>
    </source>
</evidence>
<proteinExistence type="predicted"/>
<dbReference type="EMBL" id="KN552194">
    <property type="protein sequence ID" value="KHJ91292.1"/>
    <property type="molecule type" value="Genomic_DNA"/>
</dbReference>
<dbReference type="PANTHER" id="PTHR23510">
    <property type="entry name" value="INNER MEMBRANE TRANSPORT PROTEIN YAJR"/>
    <property type="match status" value="1"/>
</dbReference>
<feature type="transmembrane region" description="Helical" evidence="6">
    <location>
        <begin position="71"/>
        <end position="94"/>
    </location>
</feature>
<sequence length="353" mass="38591">MAPHEQHTQKVSDVVLKEELQIEEQSKILQSLLIFGLLVKKSQSITAASGNAVLLRAFASTSSTSPDRSRAIGCVAAGLAVGLVIGPGLQALFTPLGEDGVRIMFGWSLTMYKAPALLAAIINILGILLMGFAFDEQYAGLKDDSESEPLPPADLVAVAVCIATRFTQLSTTANIETKFIQVRFRLLNADVRFFGTAGSHRQRYVSGCARDSGSVYTSAIHLLGHRQALKATYGEHRVHTGSPCISSDHLSLRFREFFRDSASASQVFAPKVCDFTDFSDLDSPNGGCDASRFTWCSATPKVNKWLYYGSLCMMFEVSFAVSNVVLPTLFSKVIGPRRQVGKLFMTFVLKHWF</sequence>
<dbReference type="AlphaFoldDB" id="A0A0B1T668"/>
<dbReference type="GO" id="GO:0012505">
    <property type="term" value="C:endomembrane system"/>
    <property type="evidence" value="ECO:0007669"/>
    <property type="project" value="UniProtKB-SubCell"/>
</dbReference>
<dbReference type="PANTHER" id="PTHR23510:SF3">
    <property type="entry name" value="MAJOR FACILITATOR SUPERFAMILY DOMAIN-CONTAINING PROTEIN 8"/>
    <property type="match status" value="1"/>
</dbReference>
<feature type="transmembrane region" description="Helical" evidence="6">
    <location>
        <begin position="114"/>
        <end position="134"/>
    </location>
</feature>
<gene>
    <name evidence="7" type="ORF">OESDEN_08846</name>
</gene>
<keyword evidence="2" id="KW-0813">Transport</keyword>
<comment type="subcellular location">
    <subcellularLocation>
        <location evidence="1">Endomembrane system</location>
        <topology evidence="1">Multi-pass membrane protein</topology>
    </subcellularLocation>
</comment>
<dbReference type="SUPFAM" id="SSF103473">
    <property type="entry name" value="MFS general substrate transporter"/>
    <property type="match status" value="1"/>
</dbReference>
<keyword evidence="3 6" id="KW-0812">Transmembrane</keyword>
<feature type="transmembrane region" description="Helical" evidence="6">
    <location>
        <begin position="305"/>
        <end position="326"/>
    </location>
</feature>
<keyword evidence="8" id="KW-1185">Reference proteome</keyword>
<dbReference type="OrthoDB" id="370281at2759"/>
<organism evidence="7 8">
    <name type="scientific">Oesophagostomum dentatum</name>
    <name type="common">Nodular worm</name>
    <dbReference type="NCBI Taxonomy" id="61180"/>
    <lineage>
        <taxon>Eukaryota</taxon>
        <taxon>Metazoa</taxon>
        <taxon>Ecdysozoa</taxon>
        <taxon>Nematoda</taxon>
        <taxon>Chromadorea</taxon>
        <taxon>Rhabditida</taxon>
        <taxon>Rhabditina</taxon>
        <taxon>Rhabditomorpha</taxon>
        <taxon>Strongyloidea</taxon>
        <taxon>Strongylidae</taxon>
        <taxon>Oesophagostomum</taxon>
    </lineage>
</organism>
<protein>
    <submittedName>
        <fullName evidence="7">Uncharacterized protein</fullName>
    </submittedName>
</protein>
<evidence type="ECO:0000256" key="1">
    <source>
        <dbReference type="ARBA" id="ARBA00004127"/>
    </source>
</evidence>
<name>A0A0B1T668_OESDE</name>
<dbReference type="Gene3D" id="1.20.1250.20">
    <property type="entry name" value="MFS general substrate transporter like domains"/>
    <property type="match status" value="1"/>
</dbReference>
<keyword evidence="5 6" id="KW-0472">Membrane</keyword>
<evidence type="ECO:0000313" key="7">
    <source>
        <dbReference type="EMBL" id="KHJ91292.1"/>
    </source>
</evidence>
<dbReference type="InterPro" id="IPR051068">
    <property type="entry name" value="MFS_Domain-Containing_Protein"/>
</dbReference>
<reference evidence="7 8" key="1">
    <citation type="submission" date="2014-03" db="EMBL/GenBank/DDBJ databases">
        <title>Draft genome of the hookworm Oesophagostomum dentatum.</title>
        <authorList>
            <person name="Mitreva M."/>
        </authorList>
    </citation>
    <scope>NUCLEOTIDE SEQUENCE [LARGE SCALE GENOMIC DNA]</scope>
    <source>
        <strain evidence="7 8">OD-Hann</strain>
    </source>
</reference>
<evidence type="ECO:0000313" key="8">
    <source>
        <dbReference type="Proteomes" id="UP000053660"/>
    </source>
</evidence>
<evidence type="ECO:0000256" key="6">
    <source>
        <dbReference type="SAM" id="Phobius"/>
    </source>
</evidence>
<dbReference type="InterPro" id="IPR036259">
    <property type="entry name" value="MFS_trans_sf"/>
</dbReference>
<dbReference type="Proteomes" id="UP000053660">
    <property type="component" value="Unassembled WGS sequence"/>
</dbReference>
<keyword evidence="4 6" id="KW-1133">Transmembrane helix</keyword>